<protein>
    <submittedName>
        <fullName evidence="8">Choline ABC transporter permease</fullName>
    </submittedName>
</protein>
<feature type="transmembrane region" description="Helical" evidence="6">
    <location>
        <begin position="55"/>
        <end position="73"/>
    </location>
</feature>
<dbReference type="InterPro" id="IPR035906">
    <property type="entry name" value="MetI-like_sf"/>
</dbReference>
<accession>A0A511V6J2</accession>
<evidence type="ECO:0000256" key="1">
    <source>
        <dbReference type="ARBA" id="ARBA00004141"/>
    </source>
</evidence>
<comment type="caution">
    <text evidence="8">The sequence shown here is derived from an EMBL/GenBank/DDBJ whole genome shotgun (WGS) entry which is preliminary data.</text>
</comment>
<keyword evidence="9" id="KW-1185">Reference proteome</keyword>
<keyword evidence="4 6" id="KW-1133">Transmembrane helix</keyword>
<evidence type="ECO:0000256" key="6">
    <source>
        <dbReference type="RuleBase" id="RU363032"/>
    </source>
</evidence>
<dbReference type="PANTHER" id="PTHR30177:SF4">
    <property type="entry name" value="OSMOPROTECTANT IMPORT PERMEASE PROTEIN OSMW"/>
    <property type="match status" value="1"/>
</dbReference>
<dbReference type="OrthoDB" id="9801163at2"/>
<dbReference type="CDD" id="cd06261">
    <property type="entry name" value="TM_PBP2"/>
    <property type="match status" value="1"/>
</dbReference>
<dbReference type="FunFam" id="1.10.3720.10:FF:000001">
    <property type="entry name" value="Glycine betaine ABC transporter, permease"/>
    <property type="match status" value="1"/>
</dbReference>
<dbReference type="GO" id="GO:0031460">
    <property type="term" value="P:glycine betaine transport"/>
    <property type="evidence" value="ECO:0007669"/>
    <property type="project" value="TreeGrafter"/>
</dbReference>
<evidence type="ECO:0000256" key="3">
    <source>
        <dbReference type="ARBA" id="ARBA00022692"/>
    </source>
</evidence>
<dbReference type="Proteomes" id="UP000321157">
    <property type="component" value="Unassembled WGS sequence"/>
</dbReference>
<feature type="transmembrane region" description="Helical" evidence="6">
    <location>
        <begin position="140"/>
        <end position="165"/>
    </location>
</feature>
<dbReference type="GO" id="GO:0005886">
    <property type="term" value="C:plasma membrane"/>
    <property type="evidence" value="ECO:0007669"/>
    <property type="project" value="UniProtKB-SubCell"/>
</dbReference>
<feature type="transmembrane region" description="Helical" evidence="6">
    <location>
        <begin position="185"/>
        <end position="206"/>
    </location>
</feature>
<feature type="transmembrane region" description="Helical" evidence="6">
    <location>
        <begin position="20"/>
        <end position="43"/>
    </location>
</feature>
<name>A0A511V6J2_9BACL</name>
<evidence type="ECO:0000259" key="7">
    <source>
        <dbReference type="PROSITE" id="PS50928"/>
    </source>
</evidence>
<evidence type="ECO:0000313" key="9">
    <source>
        <dbReference type="Proteomes" id="UP000321157"/>
    </source>
</evidence>
<dbReference type="AlphaFoldDB" id="A0A511V6J2"/>
<gene>
    <name evidence="8" type="ORF">ADA01nite_19900</name>
</gene>
<dbReference type="PROSITE" id="PS50928">
    <property type="entry name" value="ABC_TM1"/>
    <property type="match status" value="1"/>
</dbReference>
<comment type="similarity">
    <text evidence="6">Belongs to the binding-protein-dependent transport system permease family.</text>
</comment>
<keyword evidence="3 6" id="KW-0812">Transmembrane</keyword>
<evidence type="ECO:0000256" key="4">
    <source>
        <dbReference type="ARBA" id="ARBA00022989"/>
    </source>
</evidence>
<evidence type="ECO:0000256" key="5">
    <source>
        <dbReference type="ARBA" id="ARBA00023136"/>
    </source>
</evidence>
<dbReference type="PANTHER" id="PTHR30177">
    <property type="entry name" value="GLYCINE BETAINE/L-PROLINE TRANSPORT SYSTEM PERMEASE PROTEIN PROW"/>
    <property type="match status" value="1"/>
</dbReference>
<dbReference type="InterPro" id="IPR000515">
    <property type="entry name" value="MetI-like"/>
</dbReference>
<keyword evidence="5 6" id="KW-0472">Membrane</keyword>
<feature type="transmembrane region" description="Helical" evidence="6">
    <location>
        <begin position="79"/>
        <end position="99"/>
    </location>
</feature>
<proteinExistence type="inferred from homology"/>
<reference evidence="8 9" key="1">
    <citation type="submission" date="2019-07" db="EMBL/GenBank/DDBJ databases">
        <title>Whole genome shotgun sequence of Aneurinibacillus danicus NBRC 102444.</title>
        <authorList>
            <person name="Hosoyama A."/>
            <person name="Uohara A."/>
            <person name="Ohji S."/>
            <person name="Ichikawa N."/>
        </authorList>
    </citation>
    <scope>NUCLEOTIDE SEQUENCE [LARGE SCALE GENOMIC DNA]</scope>
    <source>
        <strain evidence="8 9">NBRC 102444</strain>
    </source>
</reference>
<evidence type="ECO:0000256" key="2">
    <source>
        <dbReference type="ARBA" id="ARBA00022448"/>
    </source>
</evidence>
<dbReference type="GO" id="GO:0055085">
    <property type="term" value="P:transmembrane transport"/>
    <property type="evidence" value="ECO:0007669"/>
    <property type="project" value="InterPro"/>
</dbReference>
<organism evidence="8 9">
    <name type="scientific">Aneurinibacillus danicus</name>
    <dbReference type="NCBI Taxonomy" id="267746"/>
    <lineage>
        <taxon>Bacteria</taxon>
        <taxon>Bacillati</taxon>
        <taxon>Bacillota</taxon>
        <taxon>Bacilli</taxon>
        <taxon>Bacillales</taxon>
        <taxon>Paenibacillaceae</taxon>
        <taxon>Aneurinibacillus group</taxon>
        <taxon>Aneurinibacillus</taxon>
    </lineage>
</organism>
<dbReference type="RefSeq" id="WP_146809799.1">
    <property type="nucleotide sequence ID" value="NZ_BJXX01000083.1"/>
</dbReference>
<comment type="subcellular location">
    <subcellularLocation>
        <location evidence="6">Cell membrane</location>
        <topology evidence="6">Multi-pass membrane protein</topology>
    </subcellularLocation>
    <subcellularLocation>
        <location evidence="1">Membrane</location>
        <topology evidence="1">Multi-pass membrane protein</topology>
    </subcellularLocation>
</comment>
<evidence type="ECO:0000313" key="8">
    <source>
        <dbReference type="EMBL" id="GEN34530.1"/>
    </source>
</evidence>
<dbReference type="SUPFAM" id="SSF161098">
    <property type="entry name" value="MetI-like"/>
    <property type="match status" value="1"/>
</dbReference>
<sequence length="213" mass="22740">MSDITFNDVLRYLQNNWDTLLALTFQHIVMVFTGLVLALVVGIPLGILAARKEKTAPVILAVANLIQVFPSLAMLAVLMVFFGIGFTSVVIGLFLYSLLPIIRNTYVGLKEVDKGAIEAGRGVGMTAFQLLTKVQIPLSLSFIVAGIRIAAVIAIGVATLAPFIGGEGLGKEIYSGINLRDPIRIYSSAILAALLAIIADFLLGIVQKRASVE</sequence>
<dbReference type="Pfam" id="PF00528">
    <property type="entry name" value="BPD_transp_1"/>
    <property type="match status" value="1"/>
</dbReference>
<dbReference type="InterPro" id="IPR051204">
    <property type="entry name" value="ABC_transp_perm/SBD"/>
</dbReference>
<feature type="domain" description="ABC transmembrane type-1" evidence="7">
    <location>
        <begin position="24"/>
        <end position="207"/>
    </location>
</feature>
<keyword evidence="2 6" id="KW-0813">Transport</keyword>
<dbReference type="EMBL" id="BJXX01000083">
    <property type="protein sequence ID" value="GEN34530.1"/>
    <property type="molecule type" value="Genomic_DNA"/>
</dbReference>
<dbReference type="Gene3D" id="1.10.3720.10">
    <property type="entry name" value="MetI-like"/>
    <property type="match status" value="1"/>
</dbReference>